<dbReference type="CTD" id="387712"/>
<gene>
    <name evidence="13" type="primary">eno4</name>
</gene>
<accession>A0A9F7TMP0</accession>
<keyword evidence="4" id="KW-0324">Glycolysis</keyword>
<evidence type="ECO:0000256" key="4">
    <source>
        <dbReference type="ARBA" id="ARBA00023152"/>
    </source>
</evidence>
<dbReference type="GeneID" id="108270169"/>
<evidence type="ECO:0000256" key="1">
    <source>
        <dbReference type="ARBA" id="ARBA00005031"/>
    </source>
</evidence>
<dbReference type="InterPro" id="IPR047500">
    <property type="entry name" value="DD_ENO4"/>
</dbReference>
<feature type="compositionally biased region" description="Basic and acidic residues" evidence="9">
    <location>
        <begin position="206"/>
        <end position="219"/>
    </location>
</feature>
<dbReference type="Proteomes" id="UP000221080">
    <property type="component" value="Chromosome 9"/>
</dbReference>
<evidence type="ECO:0000256" key="8">
    <source>
        <dbReference type="ARBA" id="ARBA00048333"/>
    </source>
</evidence>
<dbReference type="PANTHER" id="PTHR11902">
    <property type="entry name" value="ENOLASE"/>
    <property type="match status" value="1"/>
</dbReference>
<dbReference type="InterPro" id="IPR020810">
    <property type="entry name" value="Enolase_C"/>
</dbReference>
<dbReference type="AlphaFoldDB" id="A0A9F7TMP0"/>
<evidence type="ECO:0000256" key="9">
    <source>
        <dbReference type="SAM" id="MobiDB-lite"/>
    </source>
</evidence>
<evidence type="ECO:0000256" key="6">
    <source>
        <dbReference type="ARBA" id="ARBA00031125"/>
    </source>
</evidence>
<reference evidence="12" key="1">
    <citation type="journal article" date="2016" name="Nat. Commun.">
        <title>The channel catfish genome sequence provides insights into the evolution of scale formation in teleosts.</title>
        <authorList>
            <person name="Liu Z."/>
            <person name="Liu S."/>
            <person name="Yao J."/>
            <person name="Bao L."/>
            <person name="Zhang J."/>
            <person name="Li Y."/>
            <person name="Jiang C."/>
            <person name="Sun L."/>
            <person name="Wang R."/>
            <person name="Zhang Y."/>
            <person name="Zhou T."/>
            <person name="Zeng Q."/>
            <person name="Fu Q."/>
            <person name="Gao S."/>
            <person name="Li N."/>
            <person name="Koren S."/>
            <person name="Jiang Y."/>
            <person name="Zimin A."/>
            <person name="Xu P."/>
            <person name="Phillippy A.M."/>
            <person name="Geng X."/>
            <person name="Song L."/>
            <person name="Sun F."/>
            <person name="Li C."/>
            <person name="Wang X."/>
            <person name="Chen A."/>
            <person name="Jin Y."/>
            <person name="Yuan Z."/>
            <person name="Yang Y."/>
            <person name="Tan S."/>
            <person name="Peatman E."/>
            <person name="Lu J."/>
            <person name="Qin Z."/>
            <person name="Dunham R."/>
            <person name="Li Z."/>
            <person name="Sonstegard T."/>
            <person name="Feng J."/>
            <person name="Danzmann R.G."/>
            <person name="Schroeder S."/>
            <person name="Scheffler B."/>
            <person name="Duke M.V."/>
            <person name="Ballard L."/>
            <person name="Kucuktas H."/>
            <person name="Kaltenboeck L."/>
            <person name="Liu H."/>
            <person name="Armbruster J."/>
            <person name="Xie Y."/>
            <person name="Kirby M.L."/>
            <person name="Tian Y."/>
            <person name="Flanagan M.E."/>
            <person name="Mu W."/>
            <person name="Waldbieser G.C."/>
        </authorList>
    </citation>
    <scope>NUCLEOTIDE SEQUENCE [LARGE SCALE GENOMIC DNA]</scope>
    <source>
        <strain evidence="12">SDA103</strain>
    </source>
</reference>
<sequence>MSFKGFVSCNSRISKEDKEFYELKNRAAEFYRANGVPRKLETVLNEMFCAKPDDVYGYLANYFSSLSHTPVISAVVGREVYDGRGEAALQVDVYCVVRNEEKLVSNAVVTSMESDVMEIWNVTPNGNHPQASVSVALEWIRDQLSSMLHGFNPTHQTHLDKLLSDYYMARYLEDQEGHNKEKKDEEEEKSETTSDTATACAPASSKDMKKGDKGKKGSATEKPLPPPEKPEPMLPGAMVVGALSMAAAKSAASLAAIPLYKHILTLRDLQALRVFMPMPLVSVLSCGKASAGKLNLLEEVILLPTVPHRTREIIDMCRDVQREIRRIAVTTAGKSGPALEGVSEGGAIQLGLERAEQALDLLTEACSNLGLPMGTELRLVINCAAHRLVDYSRGKYEVMAGTMKSPDELVDMFVGLINKYPAIAALIDPFRKEDVEQWQQLNSLIGQSCCLIADAAYRPCPRWKEAKPLPPGVTWITLRHRSDMTLTDLLHAVTERTEGETILAVSNEDIGDDSMIDVAVGMGVSFIKLGGPTGGWRMNKYNRLHRIEQELEEQGILGKKNLATLPYSPDVTNMRNCCHMRRVINIYQISYSSFNVAIGLSAASRVSFCPVLLYILEGRPVLGDVAVALHFLHLLMMTFLVFHGTSNVLDIVLYPSPD</sequence>
<evidence type="ECO:0000256" key="7">
    <source>
        <dbReference type="ARBA" id="ARBA00034855"/>
    </source>
</evidence>
<feature type="region of interest" description="Disordered" evidence="9">
    <location>
        <begin position="176"/>
        <end position="233"/>
    </location>
</feature>
<dbReference type="OrthoDB" id="10009078at2759"/>
<dbReference type="GO" id="GO:0004634">
    <property type="term" value="F:phosphopyruvate hydratase activity"/>
    <property type="evidence" value="ECO:0007669"/>
    <property type="project" value="UniProtKB-EC"/>
</dbReference>
<dbReference type="InterPro" id="IPR036849">
    <property type="entry name" value="Enolase-like_C_sf"/>
</dbReference>
<evidence type="ECO:0000259" key="11">
    <source>
        <dbReference type="SMART" id="SM01193"/>
    </source>
</evidence>
<dbReference type="Gene3D" id="3.20.20.120">
    <property type="entry name" value="Enolase-like C-terminal domain"/>
    <property type="match status" value="1"/>
</dbReference>
<dbReference type="Pfam" id="PF00113">
    <property type="entry name" value="Enolase_C"/>
    <property type="match status" value="1"/>
</dbReference>
<proteinExistence type="inferred from homology"/>
<organism evidence="12 13">
    <name type="scientific">Ictalurus punctatus</name>
    <name type="common">Channel catfish</name>
    <name type="synonym">Silurus punctatus</name>
    <dbReference type="NCBI Taxonomy" id="7998"/>
    <lineage>
        <taxon>Eukaryota</taxon>
        <taxon>Metazoa</taxon>
        <taxon>Chordata</taxon>
        <taxon>Craniata</taxon>
        <taxon>Vertebrata</taxon>
        <taxon>Euteleostomi</taxon>
        <taxon>Actinopterygii</taxon>
        <taxon>Neopterygii</taxon>
        <taxon>Teleostei</taxon>
        <taxon>Ostariophysi</taxon>
        <taxon>Siluriformes</taxon>
        <taxon>Ictaluridae</taxon>
        <taxon>Ictalurus</taxon>
    </lineage>
</organism>
<name>A0A9F7TMP0_ICTPU</name>
<feature type="domain" description="Enolase N-terminal" evidence="11">
    <location>
        <begin position="72"/>
        <end position="263"/>
    </location>
</feature>
<dbReference type="GO" id="GO:0006096">
    <property type="term" value="P:glycolytic process"/>
    <property type="evidence" value="ECO:0007669"/>
    <property type="project" value="UniProtKB-KW"/>
</dbReference>
<dbReference type="CDD" id="cd22974">
    <property type="entry name" value="DD_ENO4"/>
    <property type="match status" value="1"/>
</dbReference>
<dbReference type="PANTHER" id="PTHR11902:SF30">
    <property type="entry name" value="ENOLASE 4"/>
    <property type="match status" value="1"/>
</dbReference>
<evidence type="ECO:0000313" key="12">
    <source>
        <dbReference type="Proteomes" id="UP000221080"/>
    </source>
</evidence>
<comment type="pathway">
    <text evidence="1">Carbohydrate degradation; glycolysis; pyruvate from D-glyceraldehyde 3-phosphate: step 4/5.</text>
</comment>
<keyword evidence="5" id="KW-0456">Lyase</keyword>
<dbReference type="Gene3D" id="3.30.390.10">
    <property type="entry name" value="Enolase-like, N-terminal domain"/>
    <property type="match status" value="1"/>
</dbReference>
<evidence type="ECO:0000256" key="2">
    <source>
        <dbReference type="ARBA" id="ARBA00009604"/>
    </source>
</evidence>
<feature type="domain" description="Enolase C-terminal TIM barrel" evidence="10">
    <location>
        <begin position="273"/>
        <end position="561"/>
    </location>
</feature>
<dbReference type="InterPro" id="IPR000941">
    <property type="entry name" value="Enolase"/>
</dbReference>
<evidence type="ECO:0000259" key="10">
    <source>
        <dbReference type="SMART" id="SM01192"/>
    </source>
</evidence>
<dbReference type="SUPFAM" id="SSF54826">
    <property type="entry name" value="Enolase N-terminal domain-like"/>
    <property type="match status" value="1"/>
</dbReference>
<comment type="catalytic activity">
    <reaction evidence="8">
        <text>(2R)-2-phosphoglycerate = phosphoenolpyruvate + H2O</text>
        <dbReference type="Rhea" id="RHEA:10164"/>
        <dbReference type="ChEBI" id="CHEBI:15377"/>
        <dbReference type="ChEBI" id="CHEBI:58289"/>
        <dbReference type="ChEBI" id="CHEBI:58702"/>
        <dbReference type="EC" id="4.2.1.11"/>
    </reaction>
</comment>
<evidence type="ECO:0000256" key="3">
    <source>
        <dbReference type="ARBA" id="ARBA00012058"/>
    </source>
</evidence>
<dbReference type="EC" id="4.2.1.11" evidence="3"/>
<dbReference type="GO" id="GO:0000015">
    <property type="term" value="C:phosphopyruvate hydratase complex"/>
    <property type="evidence" value="ECO:0007669"/>
    <property type="project" value="InterPro"/>
</dbReference>
<dbReference type="GO" id="GO:0000287">
    <property type="term" value="F:magnesium ion binding"/>
    <property type="evidence" value="ECO:0007669"/>
    <property type="project" value="InterPro"/>
</dbReference>
<evidence type="ECO:0000313" key="13">
    <source>
        <dbReference type="RefSeq" id="XP_053538534.1"/>
    </source>
</evidence>
<reference evidence="13" key="2">
    <citation type="submission" date="2025-08" db="UniProtKB">
        <authorList>
            <consortium name="RefSeq"/>
        </authorList>
    </citation>
    <scope>IDENTIFICATION</scope>
    <source>
        <tissue evidence="13">Blood</tissue>
    </source>
</reference>
<dbReference type="SMART" id="SM01192">
    <property type="entry name" value="Enolase_C"/>
    <property type="match status" value="1"/>
</dbReference>
<protein>
    <recommendedName>
        <fullName evidence="7">Enolase 4</fullName>
        <ecNumber evidence="3">4.2.1.11</ecNumber>
    </recommendedName>
    <alternativeName>
        <fullName evidence="6">2-phospho-D-glycerate hydro-lyase</fullName>
    </alternativeName>
</protein>
<dbReference type="InterPro" id="IPR029017">
    <property type="entry name" value="Enolase-like_N"/>
</dbReference>
<dbReference type="InterPro" id="IPR020811">
    <property type="entry name" value="Enolase_N"/>
</dbReference>
<evidence type="ECO:0000256" key="5">
    <source>
        <dbReference type="ARBA" id="ARBA00023239"/>
    </source>
</evidence>
<dbReference type="SUPFAM" id="SSF51604">
    <property type="entry name" value="Enolase C-terminal domain-like"/>
    <property type="match status" value="1"/>
</dbReference>
<keyword evidence="12" id="KW-1185">Reference proteome</keyword>
<comment type="similarity">
    <text evidence="2">Belongs to the enolase family.</text>
</comment>
<dbReference type="RefSeq" id="XP_053538534.1">
    <property type="nucleotide sequence ID" value="XM_053682559.1"/>
</dbReference>
<dbReference type="SMART" id="SM01193">
    <property type="entry name" value="Enolase_N"/>
    <property type="match status" value="1"/>
</dbReference>